<dbReference type="InterPro" id="IPR002694">
    <property type="entry name" value="Znf_CHC2"/>
</dbReference>
<comment type="cofactor">
    <cofactor evidence="12 13 14">
        <name>Zn(2+)</name>
        <dbReference type="ChEBI" id="CHEBI:29105"/>
    </cofactor>
    <text evidence="12 13 14">Binds 1 zinc ion per monomer.</text>
</comment>
<evidence type="ECO:0000313" key="17">
    <source>
        <dbReference type="EMBL" id="EAS46926.1"/>
    </source>
</evidence>
<evidence type="ECO:0000256" key="3">
    <source>
        <dbReference type="ARBA" id="ARBA00022679"/>
    </source>
</evidence>
<keyword evidence="7 12" id="KW-0863">Zinc-finger</keyword>
<dbReference type="Gene3D" id="3.90.580.10">
    <property type="entry name" value="Zinc finger, CHC2-type domain"/>
    <property type="match status" value="1"/>
</dbReference>
<dbReference type="InterPro" id="IPR019475">
    <property type="entry name" value="DNA_primase_DnaB-bd"/>
</dbReference>
<evidence type="ECO:0000256" key="11">
    <source>
        <dbReference type="ARBA" id="ARBA00023163"/>
    </source>
</evidence>
<gene>
    <name evidence="12" type="primary">dnaG</name>
    <name evidence="17" type="ORF">GB2207_04837</name>
</gene>
<dbReference type="HAMAP" id="MF_00974">
    <property type="entry name" value="DNA_primase_DnaG"/>
    <property type="match status" value="1"/>
</dbReference>
<keyword evidence="11 12" id="KW-0804">Transcription</keyword>
<dbReference type="GO" id="GO:0000428">
    <property type="term" value="C:DNA-directed RNA polymerase complex"/>
    <property type="evidence" value="ECO:0007669"/>
    <property type="project" value="UniProtKB-KW"/>
</dbReference>
<dbReference type="Pfam" id="PF01807">
    <property type="entry name" value="Zn_ribbon_DnaG"/>
    <property type="match status" value="1"/>
</dbReference>
<evidence type="ECO:0000256" key="14">
    <source>
        <dbReference type="PIRSR" id="PIRSR002811-1"/>
    </source>
</evidence>
<feature type="region of interest" description="Disordered" evidence="15">
    <location>
        <begin position="432"/>
        <end position="489"/>
    </location>
</feature>
<dbReference type="GO" id="GO:0008270">
    <property type="term" value="F:zinc ion binding"/>
    <property type="evidence" value="ECO:0007669"/>
    <property type="project" value="UniProtKB-UniRule"/>
</dbReference>
<comment type="caution">
    <text evidence="17">The sequence shown here is derived from an EMBL/GenBank/DDBJ whole genome shotgun (WGS) entry which is preliminary data.</text>
</comment>
<keyword evidence="10 12" id="KW-0238">DNA-binding</keyword>
<dbReference type="FunFam" id="3.40.1360.10:FF:000002">
    <property type="entry name" value="DNA primase"/>
    <property type="match status" value="1"/>
</dbReference>
<keyword evidence="18" id="KW-1185">Reference proteome</keyword>
<dbReference type="GO" id="GO:0006269">
    <property type="term" value="P:DNA replication, synthesis of primer"/>
    <property type="evidence" value="ECO:0007669"/>
    <property type="project" value="UniProtKB-UniRule"/>
</dbReference>
<feature type="compositionally biased region" description="Polar residues" evidence="15">
    <location>
        <begin position="459"/>
        <end position="470"/>
    </location>
</feature>
<dbReference type="Gene3D" id="3.90.980.10">
    <property type="entry name" value="DNA primase, catalytic core, N-terminal domain"/>
    <property type="match status" value="1"/>
</dbReference>
<dbReference type="InterPro" id="IPR034151">
    <property type="entry name" value="TOPRIM_DnaG_bac"/>
</dbReference>
<dbReference type="InterPro" id="IPR013173">
    <property type="entry name" value="DNA_primase_DnaG_DnaB-bd_dom"/>
</dbReference>
<feature type="zinc finger region" description="CHC2-type" evidence="12 14">
    <location>
        <begin position="40"/>
        <end position="64"/>
    </location>
</feature>
<dbReference type="Pfam" id="PF08275">
    <property type="entry name" value="DNAG_N"/>
    <property type="match status" value="1"/>
</dbReference>
<dbReference type="InterPro" id="IPR006295">
    <property type="entry name" value="DNA_primase_DnaG"/>
</dbReference>
<comment type="domain">
    <text evidence="12">Contains an N-terminal zinc-binding domain, a central core domain that contains the primase activity, and a C-terminal DnaB-binding domain.</text>
</comment>
<dbReference type="FunFam" id="3.90.580.10:FF:000001">
    <property type="entry name" value="DNA primase"/>
    <property type="match status" value="1"/>
</dbReference>
<evidence type="ECO:0000259" key="16">
    <source>
        <dbReference type="PROSITE" id="PS50880"/>
    </source>
</evidence>
<dbReference type="PANTHER" id="PTHR30313:SF2">
    <property type="entry name" value="DNA PRIMASE"/>
    <property type="match status" value="1"/>
</dbReference>
<dbReference type="EC" id="2.7.7.101" evidence="12"/>
<dbReference type="CDD" id="cd03364">
    <property type="entry name" value="TOPRIM_DnaG_primases"/>
    <property type="match status" value="1"/>
</dbReference>
<dbReference type="Pfam" id="PF10410">
    <property type="entry name" value="DnaB_bind"/>
    <property type="match status" value="1"/>
</dbReference>
<dbReference type="NCBIfam" id="TIGR01391">
    <property type="entry name" value="dnaG"/>
    <property type="match status" value="1"/>
</dbReference>
<dbReference type="Pfam" id="PF08278">
    <property type="entry name" value="DnaG_DnaB_bind"/>
    <property type="match status" value="1"/>
</dbReference>
<evidence type="ECO:0000256" key="1">
    <source>
        <dbReference type="ARBA" id="ARBA00022478"/>
    </source>
</evidence>
<sequence>MAGRIPQTFIDDLLDRVDIVDVVNGRVPLKKAGKNYKACCPFHDEKSPSFTVAQDKQFYYCFGCGAGGNALGFVMEFDRLDFLPAVEMLARNAGLEIPREAAQDPKISKQKDNLYSILTESDRYFRQQLRTHAGAASAVDYLKARGLSGQVAAQYGMGYAPPGWDNLLKAVGTDEQRTALLNESGMLVIKPEEKKQYDFFRHRITFPIRDQRGRTVGFGGRVLDDSKPKYLNSPETPVFSKGRELYGLYEARQKLKEIPCLIMVEGYMDVIALAQFEINNAVATLGTALTESHLQKIFRYTSEIVFCFDGDSAGRKAAARALDTALPEMRDGVSAKFLFLPDGEDPDTMVRQLGKQEFNEQIDRAQPLSEFLFEQLSDGIDSSTADGKARLSKVCAPQINRIPQGVFRQLMLEELSSRTGISAENLRDYVATHKPPAGRGNASQQTHQPAHQPAPRLASQPTAHTSNQAPTDEFYSGPPPDDIYGDGDYEPYPETVAVRRSKIRLSPIKVLSALLVNHPQLAEYVEDIEMLSVSADPDMALFLKILALINSDPTCSKTSHIFARWQATYSDQTELQLLKTLAGSELHQPPKGTGRDDNQEFVDSLNHVIRDAFESLPPERKADFLLAAETLNERQIKQLWKIHMQLGDDNQFVELKNKIKQRLVV</sequence>
<evidence type="ECO:0000256" key="12">
    <source>
        <dbReference type="HAMAP-Rule" id="MF_00974"/>
    </source>
</evidence>
<evidence type="ECO:0000256" key="6">
    <source>
        <dbReference type="ARBA" id="ARBA00022723"/>
    </source>
</evidence>
<evidence type="ECO:0000256" key="7">
    <source>
        <dbReference type="ARBA" id="ARBA00022771"/>
    </source>
</evidence>
<comment type="similarity">
    <text evidence="12 13">Belongs to the DnaG primase family.</text>
</comment>
<keyword evidence="5 12" id="KW-0235">DNA replication</keyword>
<name>Q1YRW9_9GAMM</name>
<evidence type="ECO:0000256" key="5">
    <source>
        <dbReference type="ARBA" id="ARBA00022705"/>
    </source>
</evidence>
<dbReference type="InterPro" id="IPR037068">
    <property type="entry name" value="DNA_primase_core_N_sf"/>
</dbReference>
<evidence type="ECO:0000256" key="15">
    <source>
        <dbReference type="SAM" id="MobiDB-lite"/>
    </source>
</evidence>
<comment type="function">
    <text evidence="12 13">RNA polymerase that catalyzes the synthesis of short RNA molecules used as primers for DNA polymerase during DNA replication.</text>
</comment>
<dbReference type="Gene3D" id="3.40.1360.10">
    <property type="match status" value="1"/>
</dbReference>
<dbReference type="GO" id="GO:0003677">
    <property type="term" value="F:DNA binding"/>
    <property type="evidence" value="ECO:0007669"/>
    <property type="project" value="UniProtKB-KW"/>
</dbReference>
<dbReference type="FunFam" id="3.90.980.10:FF:000001">
    <property type="entry name" value="DNA primase"/>
    <property type="match status" value="1"/>
</dbReference>
<dbReference type="SUPFAM" id="SSF117023">
    <property type="entry name" value="DNA primase DnaG, C-terminal domain"/>
    <property type="match status" value="1"/>
</dbReference>
<dbReference type="InterPro" id="IPR006171">
    <property type="entry name" value="TOPRIM_dom"/>
</dbReference>
<dbReference type="OrthoDB" id="9803773at2"/>
<dbReference type="STRING" id="314287.GB2207_04837"/>
<dbReference type="InterPro" id="IPR013264">
    <property type="entry name" value="DNAG_N"/>
</dbReference>
<feature type="compositionally biased region" description="Low complexity" evidence="15">
    <location>
        <begin position="444"/>
        <end position="455"/>
    </location>
</feature>
<dbReference type="InterPro" id="IPR050219">
    <property type="entry name" value="DnaG_primase"/>
</dbReference>
<keyword evidence="1 12" id="KW-0240">DNA-directed RNA polymerase</keyword>
<comment type="catalytic activity">
    <reaction evidence="12">
        <text>ssDNA + n NTP = ssDNA/pppN(pN)n-1 hybrid + (n-1) diphosphate.</text>
        <dbReference type="EC" id="2.7.7.101"/>
    </reaction>
</comment>
<dbReference type="PROSITE" id="PS50880">
    <property type="entry name" value="TOPRIM"/>
    <property type="match status" value="1"/>
</dbReference>
<keyword evidence="6 12" id="KW-0479">Metal-binding</keyword>
<reference evidence="17 18" key="1">
    <citation type="submission" date="2006-03" db="EMBL/GenBank/DDBJ databases">
        <authorList>
            <person name="Giovannoni S.J."/>
            <person name="Cho J.-C."/>
            <person name="Ferriera S."/>
            <person name="Johnson J."/>
            <person name="Kravitz S."/>
            <person name="Halpern A."/>
            <person name="Remington K."/>
            <person name="Beeson K."/>
            <person name="Tran B."/>
            <person name="Rogers Y.-H."/>
            <person name="Friedman R."/>
            <person name="Venter J.C."/>
        </authorList>
    </citation>
    <scope>NUCLEOTIDE SEQUENCE [LARGE SCALE GENOMIC DNA]</scope>
    <source>
        <strain evidence="17 18">HTCC2207</strain>
    </source>
</reference>
<dbReference type="Pfam" id="PF13155">
    <property type="entry name" value="Toprim_2"/>
    <property type="match status" value="1"/>
</dbReference>
<keyword evidence="8 12" id="KW-0862">Zinc</keyword>
<evidence type="ECO:0000256" key="8">
    <source>
        <dbReference type="ARBA" id="ARBA00022833"/>
    </source>
</evidence>
<dbReference type="PIRSF" id="PIRSF002811">
    <property type="entry name" value="DnaG"/>
    <property type="match status" value="1"/>
</dbReference>
<dbReference type="InterPro" id="IPR030846">
    <property type="entry name" value="DnaG_bac"/>
</dbReference>
<dbReference type="AlphaFoldDB" id="Q1YRW9"/>
<keyword evidence="9" id="KW-0460">Magnesium</keyword>
<evidence type="ECO:0000256" key="4">
    <source>
        <dbReference type="ARBA" id="ARBA00022695"/>
    </source>
</evidence>
<dbReference type="GO" id="GO:1990077">
    <property type="term" value="C:primosome complex"/>
    <property type="evidence" value="ECO:0007669"/>
    <property type="project" value="UniProtKB-KW"/>
</dbReference>
<dbReference type="HOGENOM" id="CLU_013501_5_4_6"/>
<evidence type="ECO:0000256" key="9">
    <source>
        <dbReference type="ARBA" id="ARBA00022842"/>
    </source>
</evidence>
<dbReference type="InterPro" id="IPR016136">
    <property type="entry name" value="DNA_helicase_N/primase_C"/>
</dbReference>
<evidence type="ECO:0000313" key="18">
    <source>
        <dbReference type="Proteomes" id="UP000005555"/>
    </source>
</evidence>
<dbReference type="SUPFAM" id="SSF57783">
    <property type="entry name" value="Zinc beta-ribbon"/>
    <property type="match status" value="1"/>
</dbReference>
<keyword evidence="3 12" id="KW-0808">Transferase</keyword>
<dbReference type="SMART" id="SM00400">
    <property type="entry name" value="ZnF_CHCC"/>
    <property type="match status" value="1"/>
</dbReference>
<dbReference type="eggNOG" id="COG0358">
    <property type="taxonomic scope" value="Bacteria"/>
</dbReference>
<evidence type="ECO:0000256" key="13">
    <source>
        <dbReference type="PIRNR" id="PIRNR002811"/>
    </source>
</evidence>
<protein>
    <recommendedName>
        <fullName evidence="12 13">DNA primase</fullName>
        <ecNumber evidence="12">2.7.7.101</ecNumber>
    </recommendedName>
</protein>
<dbReference type="Gene3D" id="1.10.860.10">
    <property type="entry name" value="DNAb Helicase, Chain A"/>
    <property type="match status" value="1"/>
</dbReference>
<organism evidence="17 18">
    <name type="scientific">gamma proteobacterium HTCC2207</name>
    <dbReference type="NCBI Taxonomy" id="314287"/>
    <lineage>
        <taxon>Bacteria</taxon>
        <taxon>Pseudomonadati</taxon>
        <taxon>Pseudomonadota</taxon>
        <taxon>Gammaproteobacteria</taxon>
        <taxon>Cellvibrionales</taxon>
        <taxon>Porticoccaceae</taxon>
        <taxon>SAR92 clade</taxon>
    </lineage>
</organism>
<dbReference type="Proteomes" id="UP000005555">
    <property type="component" value="Unassembled WGS sequence"/>
</dbReference>
<dbReference type="Gene3D" id="1.20.50.20">
    <property type="entry name" value="DnaG, RNA polymerase domain, helical bundle"/>
    <property type="match status" value="1"/>
</dbReference>
<feature type="domain" description="Toprim" evidence="16">
    <location>
        <begin position="259"/>
        <end position="341"/>
    </location>
</feature>
<accession>Q1YRW9</accession>
<dbReference type="EMBL" id="AAPI01000004">
    <property type="protein sequence ID" value="EAS46926.1"/>
    <property type="molecule type" value="Genomic_DNA"/>
</dbReference>
<dbReference type="GO" id="GO:0005737">
    <property type="term" value="C:cytoplasm"/>
    <property type="evidence" value="ECO:0007669"/>
    <property type="project" value="TreeGrafter"/>
</dbReference>
<dbReference type="SMART" id="SM00493">
    <property type="entry name" value="TOPRIM"/>
    <property type="match status" value="1"/>
</dbReference>
<keyword evidence="2 12" id="KW-0639">Primosome</keyword>
<keyword evidence="4 12" id="KW-0548">Nucleotidyltransferase</keyword>
<proteinExistence type="inferred from homology"/>
<dbReference type="InterPro" id="IPR036977">
    <property type="entry name" value="DNA_primase_Znf_CHC2"/>
</dbReference>
<evidence type="ECO:0000256" key="10">
    <source>
        <dbReference type="ARBA" id="ARBA00023125"/>
    </source>
</evidence>
<comment type="subunit">
    <text evidence="12">Monomer. Interacts with DnaB.</text>
</comment>
<dbReference type="GO" id="GO:0003899">
    <property type="term" value="F:DNA-directed RNA polymerase activity"/>
    <property type="evidence" value="ECO:0007669"/>
    <property type="project" value="UniProtKB-UniRule"/>
</dbReference>
<dbReference type="PANTHER" id="PTHR30313">
    <property type="entry name" value="DNA PRIMASE"/>
    <property type="match status" value="1"/>
</dbReference>
<evidence type="ECO:0000256" key="2">
    <source>
        <dbReference type="ARBA" id="ARBA00022515"/>
    </source>
</evidence>
<dbReference type="SUPFAM" id="SSF56731">
    <property type="entry name" value="DNA primase core"/>
    <property type="match status" value="1"/>
</dbReference>